<organism evidence="1 2">
    <name type="scientific">Pseudocercospora fijiensis (strain CIRAD86)</name>
    <name type="common">Black leaf streak disease fungus</name>
    <name type="synonym">Mycosphaerella fijiensis</name>
    <dbReference type="NCBI Taxonomy" id="383855"/>
    <lineage>
        <taxon>Eukaryota</taxon>
        <taxon>Fungi</taxon>
        <taxon>Dikarya</taxon>
        <taxon>Ascomycota</taxon>
        <taxon>Pezizomycotina</taxon>
        <taxon>Dothideomycetes</taxon>
        <taxon>Dothideomycetidae</taxon>
        <taxon>Mycosphaerellales</taxon>
        <taxon>Mycosphaerellaceae</taxon>
        <taxon>Pseudocercospora</taxon>
    </lineage>
</organism>
<accession>M3A4K7</accession>
<reference evidence="1 2" key="1">
    <citation type="journal article" date="2012" name="PLoS Pathog.">
        <title>Diverse lifestyles and strategies of plant pathogenesis encoded in the genomes of eighteen Dothideomycetes fungi.</title>
        <authorList>
            <person name="Ohm R.A."/>
            <person name="Feau N."/>
            <person name="Henrissat B."/>
            <person name="Schoch C.L."/>
            <person name="Horwitz B.A."/>
            <person name="Barry K.W."/>
            <person name="Condon B.J."/>
            <person name="Copeland A.C."/>
            <person name="Dhillon B."/>
            <person name="Glaser F."/>
            <person name="Hesse C.N."/>
            <person name="Kosti I."/>
            <person name="LaButti K."/>
            <person name="Lindquist E.A."/>
            <person name="Lucas S."/>
            <person name="Salamov A.A."/>
            <person name="Bradshaw R.E."/>
            <person name="Ciuffetti L."/>
            <person name="Hamelin R.C."/>
            <person name="Kema G.H.J."/>
            <person name="Lawrence C."/>
            <person name="Scott J.A."/>
            <person name="Spatafora J.W."/>
            <person name="Turgeon B.G."/>
            <person name="de Wit P.J.G.M."/>
            <person name="Zhong S."/>
            <person name="Goodwin S.B."/>
            <person name="Grigoriev I.V."/>
        </authorList>
    </citation>
    <scope>NUCLEOTIDE SEQUENCE [LARGE SCALE GENOMIC DNA]</scope>
    <source>
        <strain evidence="1 2">CIRAD86</strain>
    </source>
</reference>
<dbReference type="KEGG" id="pfj:MYCFIDRAFT_178129"/>
<dbReference type="VEuPathDB" id="FungiDB:MYCFIDRAFT_178129"/>
<keyword evidence="2" id="KW-1185">Reference proteome</keyword>
<dbReference type="GeneID" id="19333891"/>
<gene>
    <name evidence="1" type="ORF">MYCFIDRAFT_178129</name>
</gene>
<dbReference type="Proteomes" id="UP000016932">
    <property type="component" value="Unassembled WGS sequence"/>
</dbReference>
<evidence type="ECO:0000313" key="2">
    <source>
        <dbReference type="Proteomes" id="UP000016932"/>
    </source>
</evidence>
<dbReference type="HOGENOM" id="CLU_627180_0_0_1"/>
<protein>
    <submittedName>
        <fullName evidence="1">Uncharacterized protein</fullName>
    </submittedName>
</protein>
<dbReference type="AlphaFoldDB" id="M3A4K7"/>
<evidence type="ECO:0000313" key="1">
    <source>
        <dbReference type="EMBL" id="EME79541.1"/>
    </source>
</evidence>
<proteinExistence type="predicted"/>
<dbReference type="RefSeq" id="XP_007930233.1">
    <property type="nucleotide sequence ID" value="XM_007932042.1"/>
</dbReference>
<dbReference type="EMBL" id="KB446562">
    <property type="protein sequence ID" value="EME79541.1"/>
    <property type="molecule type" value="Genomic_DNA"/>
</dbReference>
<sequence>MWAHPPLRLAQAHKRAEDLTRCPHDFQGSVKNGSSISPYMARSRVPLSSMDQRSGSPALAYGGDPLDQPVRLEVYTSHIALHKGRALQRLKTAPGKLIPEVNIPLAFLVPLARWTYNILVPPLPGYGRDEIAMGAERCSVFSIRRLAFSKMNRERSSSKPERNLITGSLYNVSPYWPIQKACQAPQTTLLRLRTGPLPMLSMSKLQSAQHRNENERENMSLPTNSHIRIAAGCRKERTRRDCECGLQMLSQSHDPSRSQVASRTPVKIGMVTEMRMPYALVLQEKQDTEAQLGNTWVQTKKAFYLRYSNHIAMKIQDNKPLGIAEGGARTHDLEVSFSGCENPDKSHTLYRLSYPGNEAVVEGGEFSSVYDSSNTARIWASITAWGPDSSPPQSALAQQVMVPGQPAFHPRQGVNSKGEESCRQVESCRFGLKTDGL</sequence>
<name>M3A4K7_PSEFD</name>